<organism evidence="2">
    <name type="scientific">Variovorax paradoxus</name>
    <dbReference type="NCBI Taxonomy" id="34073"/>
    <lineage>
        <taxon>Bacteria</taxon>
        <taxon>Pseudomonadati</taxon>
        <taxon>Pseudomonadota</taxon>
        <taxon>Betaproteobacteria</taxon>
        <taxon>Burkholderiales</taxon>
        <taxon>Comamonadaceae</taxon>
        <taxon>Variovorax</taxon>
    </lineage>
</organism>
<protein>
    <recommendedName>
        <fullName evidence="3">Lipoprotein</fullName>
    </recommendedName>
</protein>
<reference evidence="2" key="1">
    <citation type="submission" date="2019-12" db="EMBL/GenBank/DDBJ databases">
        <authorList>
            <person name="Cremers G."/>
        </authorList>
    </citation>
    <scope>NUCLEOTIDE SEQUENCE</scope>
    <source>
        <strain evidence="2">Vvax</strain>
    </source>
</reference>
<evidence type="ECO:0000313" key="2">
    <source>
        <dbReference type="EMBL" id="CAA2105808.1"/>
    </source>
</evidence>
<dbReference type="EMBL" id="LR743507">
    <property type="protein sequence ID" value="CAA2105808.1"/>
    <property type="molecule type" value="Genomic_DNA"/>
</dbReference>
<evidence type="ECO:0000256" key="1">
    <source>
        <dbReference type="SAM" id="SignalP"/>
    </source>
</evidence>
<evidence type="ECO:0008006" key="3">
    <source>
        <dbReference type="Google" id="ProtNLM"/>
    </source>
</evidence>
<dbReference type="AlphaFoldDB" id="A0A679IY45"/>
<proteinExistence type="predicted"/>
<sequence>MKSNRYLRLLAAALALPCALLGPAAASAQAGNPAAGEYIFERGSGQLRIKADGHFDITTIGANAHTCALDGTIARGKAKLDGTDCVVNFAASADKVKVTTNGAEQCRDSCGARAGFEGTYTRPTPGCTDKAVAATRRNFKRQYDAKNYAAARTTLAPVLSDCDETLDWITKDWIRNDLALTQYKLDDRAACLKTLQPLAEDAALSDEGVKENYPPADAEIFLPVVRATRTNLKLCRG</sequence>
<keyword evidence="1" id="KW-0732">Signal</keyword>
<gene>
    <name evidence="2" type="ORF">VVAX_03437</name>
</gene>
<feature type="chain" id="PRO_5025374932" description="Lipoprotein" evidence="1">
    <location>
        <begin position="29"/>
        <end position="237"/>
    </location>
</feature>
<feature type="signal peptide" evidence="1">
    <location>
        <begin position="1"/>
        <end position="28"/>
    </location>
</feature>
<accession>A0A679IY45</accession>
<dbReference type="RefSeq" id="WP_339091019.1">
    <property type="nucleotide sequence ID" value="NZ_LR743507.1"/>
</dbReference>
<name>A0A679IY45_VARPD</name>